<name>A0ABR7CBA7_9BACE</name>
<dbReference type="CDD" id="cd00603">
    <property type="entry name" value="IPT_PCSR"/>
    <property type="match status" value="3"/>
</dbReference>
<evidence type="ECO:0000256" key="2">
    <source>
        <dbReference type="SAM" id="SignalP"/>
    </source>
</evidence>
<dbReference type="RefSeq" id="WP_186967256.1">
    <property type="nucleotide sequence ID" value="NZ_JACOOE010000004.1"/>
</dbReference>
<accession>A0ABR7CBA7</accession>
<evidence type="ECO:0000256" key="1">
    <source>
        <dbReference type="ARBA" id="ARBA00023180"/>
    </source>
</evidence>
<keyword evidence="1" id="KW-0325">Glycoprotein</keyword>
<reference evidence="5 6" key="1">
    <citation type="submission" date="2020-08" db="EMBL/GenBank/DDBJ databases">
        <title>Genome public.</title>
        <authorList>
            <person name="Liu C."/>
            <person name="Sun Q."/>
        </authorList>
    </citation>
    <scope>NUCLEOTIDE SEQUENCE [LARGE SCALE GENOMIC DNA]</scope>
    <source>
        <strain evidence="5 6">M27</strain>
    </source>
</reference>
<feature type="domain" description="IPT/TIG" evidence="3">
    <location>
        <begin position="312"/>
        <end position="387"/>
    </location>
</feature>
<dbReference type="Proteomes" id="UP000600600">
    <property type="component" value="Unassembled WGS sequence"/>
</dbReference>
<dbReference type="InterPro" id="IPR032181">
    <property type="entry name" value="DUF5013"/>
</dbReference>
<dbReference type="InterPro" id="IPR052014">
    <property type="entry name" value="Dictyostelium_Tiger"/>
</dbReference>
<organism evidence="5 6">
    <name type="scientific">Bacteroides difficilis</name>
    <dbReference type="NCBI Taxonomy" id="2763021"/>
    <lineage>
        <taxon>Bacteria</taxon>
        <taxon>Pseudomonadati</taxon>
        <taxon>Bacteroidota</taxon>
        <taxon>Bacteroidia</taxon>
        <taxon>Bacteroidales</taxon>
        <taxon>Bacteroidaceae</taxon>
        <taxon>Bacteroides</taxon>
    </lineage>
</organism>
<feature type="domain" description="IPT/TIG" evidence="3">
    <location>
        <begin position="38"/>
        <end position="107"/>
    </location>
</feature>
<dbReference type="Gene3D" id="2.60.40.10">
    <property type="entry name" value="Immunoglobulins"/>
    <property type="match status" value="4"/>
</dbReference>
<feature type="signal peptide" evidence="2">
    <location>
        <begin position="1"/>
        <end position="19"/>
    </location>
</feature>
<dbReference type="PANTHER" id="PTHR31341">
    <property type="entry name" value="IPT/TIG DOMAIN-CONTAINING PROTEIN-RELATED-RELATED"/>
    <property type="match status" value="1"/>
</dbReference>
<proteinExistence type="predicted"/>
<evidence type="ECO:0000313" key="5">
    <source>
        <dbReference type="EMBL" id="MBC5605098.1"/>
    </source>
</evidence>
<dbReference type="PROSITE" id="PS51257">
    <property type="entry name" value="PROKAR_LIPOPROTEIN"/>
    <property type="match status" value="1"/>
</dbReference>
<keyword evidence="2" id="KW-0732">Signal</keyword>
<feature type="domain" description="IPT/TIG" evidence="3">
    <location>
        <begin position="400"/>
        <end position="474"/>
    </location>
</feature>
<evidence type="ECO:0000259" key="4">
    <source>
        <dbReference type="Pfam" id="PF16405"/>
    </source>
</evidence>
<evidence type="ECO:0000259" key="3">
    <source>
        <dbReference type="Pfam" id="PF01833"/>
    </source>
</evidence>
<sequence length="680" mass="73969">MRKIYNYILSAFFISSLVACDGQDEEIIHMQNQDPVVTVTSISDAVGYVGNEFTIYGTNFGIVANDVEVYVGNTKLQLISCEDEELTVKIPEGATAGRISVVVYGQRVDTQLMYDVLGVPGIRTVIPLYGFVGDEIKFNGHDLGVPSAHYKVLFSGKEESAAFMAEPEMESFSVKVPEGAQSGAITLTIADVPVNVSGQFTVLQHATVDKVQNTAGEDSNQGLAGCISVITGTNLKPELLESDIELPGTWKVEFLQGTEIIATGIVDMEQLSNEKITLKVPEMLTAGNYKIAVSTPFEEIKTRLDYTILPKPIVTGISKTEGYVNAEVVISGTDFGNKASDIEVKFGETVCEAPTFDKDGNIVVRVPAGLQAGANTLTLTIQGVTISMGEYGVFEVYDTPEITSIEGAYNFPYGILVKAGSNITIKGKNFGTDANAIAVMLGEEQIDIKGNVTADAISITVPSNFTSGKLLMKIQDVDVDIEGPELVMMPEDGDITQYVLKNSVQPFKGYGFEGKEWDREGLHDWKKTNIKNGGGLQYPNNITGTGRDPKGCIALHQWGQTQNYNGKMWQETSLPKGKYRVNLDGISLGRDDRNKGSVKAVFVVCRGTKVEDIPEYDNGTWREKQKGVEGEIVMEIGHLEDDNIVLDLVENMNDLIVSFVVWANSTAWASFTSVTVHLVE</sequence>
<dbReference type="InterPro" id="IPR014756">
    <property type="entry name" value="Ig_E-set"/>
</dbReference>
<dbReference type="InterPro" id="IPR002909">
    <property type="entry name" value="IPT_dom"/>
</dbReference>
<comment type="caution">
    <text evidence="5">The sequence shown here is derived from an EMBL/GenBank/DDBJ whole genome shotgun (WGS) entry which is preliminary data.</text>
</comment>
<protein>
    <submittedName>
        <fullName evidence="5">IPT/TIG domain-containing protein</fullName>
    </submittedName>
</protein>
<keyword evidence="6" id="KW-1185">Reference proteome</keyword>
<dbReference type="SUPFAM" id="SSF81296">
    <property type="entry name" value="E set domains"/>
    <property type="match status" value="2"/>
</dbReference>
<dbReference type="EMBL" id="JACOOE010000004">
    <property type="protein sequence ID" value="MBC5605098.1"/>
    <property type="molecule type" value="Genomic_DNA"/>
</dbReference>
<feature type="domain" description="DUF5013" evidence="4">
    <location>
        <begin position="501"/>
        <end position="615"/>
    </location>
</feature>
<dbReference type="InterPro" id="IPR013783">
    <property type="entry name" value="Ig-like_fold"/>
</dbReference>
<dbReference type="Pfam" id="PF01833">
    <property type="entry name" value="TIG"/>
    <property type="match status" value="3"/>
</dbReference>
<dbReference type="Pfam" id="PF16405">
    <property type="entry name" value="DUF5013"/>
    <property type="match status" value="1"/>
</dbReference>
<feature type="chain" id="PRO_5046855158" evidence="2">
    <location>
        <begin position="20"/>
        <end position="680"/>
    </location>
</feature>
<gene>
    <name evidence="5" type="ORF">H8S67_10505</name>
</gene>
<evidence type="ECO:0000313" key="6">
    <source>
        <dbReference type="Proteomes" id="UP000600600"/>
    </source>
</evidence>
<dbReference type="PANTHER" id="PTHR31341:SF16">
    <property type="entry name" value="CONTACT SITE A PROTEIN"/>
    <property type="match status" value="1"/>
</dbReference>